<dbReference type="PaxDb" id="3218-PP1S5_105V6.1"/>
<evidence type="ECO:0000313" key="3">
    <source>
        <dbReference type="EnsemblPlants" id="Pp3c13_12980V3.1"/>
    </source>
</evidence>
<feature type="compositionally biased region" description="Acidic residues" evidence="1">
    <location>
        <begin position="7"/>
        <end position="16"/>
    </location>
</feature>
<evidence type="ECO:0000313" key="4">
    <source>
        <dbReference type="Proteomes" id="UP000006727"/>
    </source>
</evidence>
<dbReference type="EMBL" id="ABEU02000013">
    <property type="protein sequence ID" value="PNR42473.1"/>
    <property type="molecule type" value="Genomic_DNA"/>
</dbReference>
<feature type="region of interest" description="Disordered" evidence="1">
    <location>
        <begin position="1"/>
        <end position="31"/>
    </location>
</feature>
<dbReference type="EnsemblPlants" id="Pp3c13_12980V3.1">
    <property type="protein sequence ID" value="Pp3c13_12980V3.1"/>
    <property type="gene ID" value="Pp3c13_12980"/>
</dbReference>
<dbReference type="AlphaFoldDB" id="A0A2K1JLQ1"/>
<proteinExistence type="predicted"/>
<keyword evidence="4" id="KW-1185">Reference proteome</keyword>
<evidence type="ECO:0000313" key="2">
    <source>
        <dbReference type="EMBL" id="PNR42473.1"/>
    </source>
</evidence>
<reference evidence="2 4" key="2">
    <citation type="journal article" date="2018" name="Plant J.">
        <title>The Physcomitrella patens chromosome-scale assembly reveals moss genome structure and evolution.</title>
        <authorList>
            <person name="Lang D."/>
            <person name="Ullrich K.K."/>
            <person name="Murat F."/>
            <person name="Fuchs J."/>
            <person name="Jenkins J."/>
            <person name="Haas F.B."/>
            <person name="Piednoel M."/>
            <person name="Gundlach H."/>
            <person name="Van Bel M."/>
            <person name="Meyberg R."/>
            <person name="Vives C."/>
            <person name="Morata J."/>
            <person name="Symeonidi A."/>
            <person name="Hiss M."/>
            <person name="Muchero W."/>
            <person name="Kamisugi Y."/>
            <person name="Saleh O."/>
            <person name="Blanc G."/>
            <person name="Decker E.L."/>
            <person name="van Gessel N."/>
            <person name="Grimwood J."/>
            <person name="Hayes R.D."/>
            <person name="Graham S.W."/>
            <person name="Gunter L.E."/>
            <person name="McDaniel S.F."/>
            <person name="Hoernstein S.N.W."/>
            <person name="Larsson A."/>
            <person name="Li F.W."/>
            <person name="Perroud P.F."/>
            <person name="Phillips J."/>
            <person name="Ranjan P."/>
            <person name="Rokshar D.S."/>
            <person name="Rothfels C.J."/>
            <person name="Schneider L."/>
            <person name="Shu S."/>
            <person name="Stevenson D.W."/>
            <person name="Thummler F."/>
            <person name="Tillich M."/>
            <person name="Villarreal Aguilar J.C."/>
            <person name="Widiez T."/>
            <person name="Wong G.K."/>
            <person name="Wymore A."/>
            <person name="Zhang Y."/>
            <person name="Zimmer A.D."/>
            <person name="Quatrano R.S."/>
            <person name="Mayer K.F.X."/>
            <person name="Goodstein D."/>
            <person name="Casacuberta J.M."/>
            <person name="Vandepoele K."/>
            <person name="Reski R."/>
            <person name="Cuming A.C."/>
            <person name="Tuskan G.A."/>
            <person name="Maumus F."/>
            <person name="Salse J."/>
            <person name="Schmutz J."/>
            <person name="Rensing S.A."/>
        </authorList>
    </citation>
    <scope>NUCLEOTIDE SEQUENCE [LARGE SCALE GENOMIC DNA]</scope>
    <source>
        <strain evidence="3 4">cv. Gransden 2004</strain>
    </source>
</reference>
<protein>
    <submittedName>
        <fullName evidence="2 3">Uncharacterized protein</fullName>
    </submittedName>
</protein>
<gene>
    <name evidence="2" type="ORF">PHYPA_017303</name>
</gene>
<sequence>MNPGIIDVDDDGDDEYESRRVADRKSGESVPVRSSLLDELRLQTQRKLASKTVNEDVEKVARNKEMSRAQAGWRSGEESSNVTVVKPRGFRDLKARSNYDSSLAAEFFSTKSLKGLGASEEVIGALSVLLIRKPSAIQKVDREAPSRNDACKGCGCDGRGCCLCCHEDPVVRDPIHLENAEAFGAGGVFLGTPG</sequence>
<reference evidence="3" key="3">
    <citation type="submission" date="2020-12" db="UniProtKB">
        <authorList>
            <consortium name="EnsemblPlants"/>
        </authorList>
    </citation>
    <scope>IDENTIFICATION</scope>
</reference>
<evidence type="ECO:0000256" key="1">
    <source>
        <dbReference type="SAM" id="MobiDB-lite"/>
    </source>
</evidence>
<accession>A0A2K1JLQ1</accession>
<dbReference type="Gramene" id="Pp3c13_12980V3.1">
    <property type="protein sequence ID" value="Pp3c13_12980V3.1"/>
    <property type="gene ID" value="Pp3c13_12980"/>
</dbReference>
<dbReference type="InParanoid" id="A0A2K1JLQ1"/>
<reference evidence="2 4" key="1">
    <citation type="journal article" date="2008" name="Science">
        <title>The Physcomitrella genome reveals evolutionary insights into the conquest of land by plants.</title>
        <authorList>
            <person name="Rensing S."/>
            <person name="Lang D."/>
            <person name="Zimmer A."/>
            <person name="Terry A."/>
            <person name="Salamov A."/>
            <person name="Shapiro H."/>
            <person name="Nishiyama T."/>
            <person name="Perroud P.-F."/>
            <person name="Lindquist E."/>
            <person name="Kamisugi Y."/>
            <person name="Tanahashi T."/>
            <person name="Sakakibara K."/>
            <person name="Fujita T."/>
            <person name="Oishi K."/>
            <person name="Shin-I T."/>
            <person name="Kuroki Y."/>
            <person name="Toyoda A."/>
            <person name="Suzuki Y."/>
            <person name="Hashimoto A."/>
            <person name="Yamaguchi K."/>
            <person name="Sugano A."/>
            <person name="Kohara Y."/>
            <person name="Fujiyama A."/>
            <person name="Anterola A."/>
            <person name="Aoki S."/>
            <person name="Ashton N."/>
            <person name="Barbazuk W.B."/>
            <person name="Barker E."/>
            <person name="Bennetzen J."/>
            <person name="Bezanilla M."/>
            <person name="Blankenship R."/>
            <person name="Cho S.H."/>
            <person name="Dutcher S."/>
            <person name="Estelle M."/>
            <person name="Fawcett J.A."/>
            <person name="Gundlach H."/>
            <person name="Hanada K."/>
            <person name="Heyl A."/>
            <person name="Hicks K.A."/>
            <person name="Hugh J."/>
            <person name="Lohr M."/>
            <person name="Mayer K."/>
            <person name="Melkozernov A."/>
            <person name="Murata T."/>
            <person name="Nelson D."/>
            <person name="Pils B."/>
            <person name="Prigge M."/>
            <person name="Reiss B."/>
            <person name="Renner T."/>
            <person name="Rombauts S."/>
            <person name="Rushton P."/>
            <person name="Sanderfoot A."/>
            <person name="Schween G."/>
            <person name="Shiu S.-H."/>
            <person name="Stueber K."/>
            <person name="Theodoulou F.L."/>
            <person name="Tu H."/>
            <person name="Van de Peer Y."/>
            <person name="Verrier P.J."/>
            <person name="Waters E."/>
            <person name="Wood A."/>
            <person name="Yang L."/>
            <person name="Cove D."/>
            <person name="Cuming A."/>
            <person name="Hasebe M."/>
            <person name="Lucas S."/>
            <person name="Mishler D.B."/>
            <person name="Reski R."/>
            <person name="Grigoriev I."/>
            <person name="Quatrano R.S."/>
            <person name="Boore J.L."/>
        </authorList>
    </citation>
    <scope>NUCLEOTIDE SEQUENCE [LARGE SCALE GENOMIC DNA]</scope>
    <source>
        <strain evidence="3 4">cv. Gransden 2004</strain>
    </source>
</reference>
<feature type="compositionally biased region" description="Basic and acidic residues" evidence="1">
    <location>
        <begin position="17"/>
        <end position="27"/>
    </location>
</feature>
<organism evidence="2">
    <name type="scientific">Physcomitrium patens</name>
    <name type="common">Spreading-leaved earth moss</name>
    <name type="synonym">Physcomitrella patens</name>
    <dbReference type="NCBI Taxonomy" id="3218"/>
    <lineage>
        <taxon>Eukaryota</taxon>
        <taxon>Viridiplantae</taxon>
        <taxon>Streptophyta</taxon>
        <taxon>Embryophyta</taxon>
        <taxon>Bryophyta</taxon>
        <taxon>Bryophytina</taxon>
        <taxon>Bryopsida</taxon>
        <taxon>Funariidae</taxon>
        <taxon>Funariales</taxon>
        <taxon>Funariaceae</taxon>
        <taxon>Physcomitrium</taxon>
    </lineage>
</organism>
<name>A0A2K1JLQ1_PHYPA</name>
<dbReference type="Proteomes" id="UP000006727">
    <property type="component" value="Chromosome 13"/>
</dbReference>